<gene>
    <name evidence="3" type="ORF">GEV26_11965</name>
</gene>
<name>A0A5Q2MLL0_9ACTN</name>
<dbReference type="RefSeq" id="WP_153653325.1">
    <property type="nucleotide sequence ID" value="NZ_CP045737.1"/>
</dbReference>
<evidence type="ECO:0000256" key="1">
    <source>
        <dbReference type="SAM" id="MobiDB-lite"/>
    </source>
</evidence>
<evidence type="ECO:0000313" key="3">
    <source>
        <dbReference type="EMBL" id="QGG42026.1"/>
    </source>
</evidence>
<dbReference type="KEGG" id="aef:GEV26_11965"/>
<proteinExistence type="predicted"/>
<dbReference type="AlphaFoldDB" id="A0A5Q2MLL0"/>
<keyword evidence="2" id="KW-0472">Membrane</keyword>
<protein>
    <submittedName>
        <fullName evidence="3">Uncharacterized protein</fullName>
    </submittedName>
</protein>
<dbReference type="EMBL" id="CP045737">
    <property type="protein sequence ID" value="QGG42026.1"/>
    <property type="molecule type" value="Genomic_DNA"/>
</dbReference>
<keyword evidence="4" id="KW-1185">Reference proteome</keyword>
<accession>A0A5Q2MLL0</accession>
<feature type="transmembrane region" description="Helical" evidence="2">
    <location>
        <begin position="34"/>
        <end position="55"/>
    </location>
</feature>
<evidence type="ECO:0000256" key="2">
    <source>
        <dbReference type="SAM" id="Phobius"/>
    </source>
</evidence>
<evidence type="ECO:0000313" key="4">
    <source>
        <dbReference type="Proteomes" id="UP000392064"/>
    </source>
</evidence>
<reference evidence="3 4" key="1">
    <citation type="submission" date="2019-11" db="EMBL/GenBank/DDBJ databases">
        <authorList>
            <person name="Li J."/>
        </authorList>
    </citation>
    <scope>NUCLEOTIDE SEQUENCE [LARGE SCALE GENOMIC DNA]</scope>
    <source>
        <strain evidence="3 4">MF47</strain>
    </source>
</reference>
<feature type="compositionally biased region" description="Gly residues" evidence="1">
    <location>
        <begin position="182"/>
        <end position="192"/>
    </location>
</feature>
<sequence length="192" mass="20200">MDGPEVVSSVSRWEWDRTRETVTRVLGRAKKVTWVSALAISIVLVSTGWVFTTGILRESAVIYGVLGGILCGYLLRAAYVGAGVRRAVAPVKAAIVPDAVQRASEAQLVSLVVNGGSMFEPYVLLRAVAGDALVEITREDLAARDMPRPGFWQLLMTGPDGSYYDDGSGTMSRPADHLSGDLGSGGGDGGGS</sequence>
<keyword evidence="2" id="KW-0812">Transmembrane</keyword>
<feature type="region of interest" description="Disordered" evidence="1">
    <location>
        <begin position="165"/>
        <end position="192"/>
    </location>
</feature>
<dbReference type="Proteomes" id="UP000392064">
    <property type="component" value="Chromosome"/>
</dbReference>
<organism evidence="3 4">
    <name type="scientific">Aeromicrobium yanjiei</name>
    <dbReference type="NCBI Taxonomy" id="2662028"/>
    <lineage>
        <taxon>Bacteria</taxon>
        <taxon>Bacillati</taxon>
        <taxon>Actinomycetota</taxon>
        <taxon>Actinomycetes</taxon>
        <taxon>Propionibacteriales</taxon>
        <taxon>Nocardioidaceae</taxon>
        <taxon>Aeromicrobium</taxon>
    </lineage>
</organism>
<feature type="transmembrane region" description="Helical" evidence="2">
    <location>
        <begin position="61"/>
        <end position="82"/>
    </location>
</feature>
<keyword evidence="2" id="KW-1133">Transmembrane helix</keyword>